<dbReference type="RefSeq" id="XP_005538213.1">
    <property type="nucleotide sequence ID" value="XM_005538156.1"/>
</dbReference>
<evidence type="ECO:0000256" key="2">
    <source>
        <dbReference type="ARBA" id="ARBA00022490"/>
    </source>
</evidence>
<evidence type="ECO:0000256" key="3">
    <source>
        <dbReference type="ARBA" id="ARBA00022603"/>
    </source>
</evidence>
<dbReference type="HOGENOM" id="CLU_049382_4_1_1"/>
<dbReference type="GO" id="GO:0005840">
    <property type="term" value="C:ribosome"/>
    <property type="evidence" value="ECO:0007669"/>
    <property type="project" value="UniProtKB-KW"/>
</dbReference>
<dbReference type="KEGG" id="cme:CYME_CMQ306C"/>
<dbReference type="eggNOG" id="ENOG502QQTZ">
    <property type="taxonomic scope" value="Eukaryota"/>
</dbReference>
<evidence type="ECO:0000256" key="6">
    <source>
        <dbReference type="ARBA" id="ARBA00037932"/>
    </source>
</evidence>
<keyword evidence="9" id="KW-0687">Ribonucleoprotein</keyword>
<sequence>MPEPKADRYRLVRLTISDTATSELLSEYLLELGAVSVSLEAHNSAHGKRPTGDAALAAETWARPHWTITDVVAMVPQEIRTEALLQAAATVFPEVMEVPVVEQPVDSSRDWVRAVRESFQPLLIGERLLVRFPWNTEVSVRSLLDGDGKERVQLTIEPGAAFGTGEHPTTQLCARWLELHVQPGSRVLDYGSGSGILVMYACKLGADPARSVGIDIDEEAIAVAKRDAVRNQLDGLVFATPDEAEHLLQEQRFDLLVSNILAPTLQELAPRFCSLVRTGGRIALSGMLAAHTAAVWASYAADFHLEESFVQDEWVLVSGIRRR</sequence>
<proteinExistence type="inferred from homology"/>
<dbReference type="SUPFAM" id="SSF53335">
    <property type="entry name" value="S-adenosyl-L-methionine-dependent methyltransferases"/>
    <property type="match status" value="1"/>
</dbReference>
<reference evidence="9 10" key="1">
    <citation type="journal article" date="2004" name="Nature">
        <title>Genome sequence of the ultrasmall unicellular red alga Cyanidioschyzon merolae 10D.</title>
        <authorList>
            <person name="Matsuzaki M."/>
            <person name="Misumi O."/>
            <person name="Shin-i T."/>
            <person name="Maruyama S."/>
            <person name="Takahara M."/>
            <person name="Miyagishima S."/>
            <person name="Mori T."/>
            <person name="Nishida K."/>
            <person name="Yagisawa F."/>
            <person name="Nishida K."/>
            <person name="Yoshida Y."/>
            <person name="Nishimura Y."/>
            <person name="Nakao S."/>
            <person name="Kobayashi T."/>
            <person name="Momoyama Y."/>
            <person name="Higashiyama T."/>
            <person name="Minoda A."/>
            <person name="Sano M."/>
            <person name="Nomoto H."/>
            <person name="Oishi K."/>
            <person name="Hayashi H."/>
            <person name="Ohta F."/>
            <person name="Nishizaka S."/>
            <person name="Haga S."/>
            <person name="Miura S."/>
            <person name="Morishita T."/>
            <person name="Kabeya Y."/>
            <person name="Terasawa K."/>
            <person name="Suzuki Y."/>
            <person name="Ishii Y."/>
            <person name="Asakawa S."/>
            <person name="Takano H."/>
            <person name="Ohta N."/>
            <person name="Kuroiwa H."/>
            <person name="Tanaka K."/>
            <person name="Shimizu N."/>
            <person name="Sugano S."/>
            <person name="Sato N."/>
            <person name="Nozaki H."/>
            <person name="Ogasawara N."/>
            <person name="Kohara Y."/>
            <person name="Kuroiwa T."/>
        </authorList>
    </citation>
    <scope>NUCLEOTIDE SEQUENCE [LARGE SCALE GENOMIC DNA]</scope>
    <source>
        <strain evidence="9 10">10D</strain>
    </source>
</reference>
<keyword evidence="2" id="KW-0963">Cytoplasm</keyword>
<keyword evidence="9" id="KW-0689">Ribosomal protein</keyword>
<dbReference type="Gene3D" id="3.40.50.150">
    <property type="entry name" value="Vaccinia Virus protein VP39"/>
    <property type="match status" value="1"/>
</dbReference>
<comment type="similarity">
    <text evidence="1">Belongs to the methyltransferase superfamily. PrmA family.</text>
</comment>
<evidence type="ECO:0000256" key="8">
    <source>
        <dbReference type="ARBA" id="ARBA00042266"/>
    </source>
</evidence>
<organism evidence="9 10">
    <name type="scientific">Cyanidioschyzon merolae (strain NIES-3377 / 10D)</name>
    <name type="common">Unicellular red alga</name>
    <dbReference type="NCBI Taxonomy" id="280699"/>
    <lineage>
        <taxon>Eukaryota</taxon>
        <taxon>Rhodophyta</taxon>
        <taxon>Bangiophyceae</taxon>
        <taxon>Cyanidiales</taxon>
        <taxon>Cyanidiaceae</taxon>
        <taxon>Cyanidioschyzon</taxon>
    </lineage>
</organism>
<dbReference type="InterPro" id="IPR050078">
    <property type="entry name" value="Ribosomal_L11_MeTrfase_PrmA"/>
</dbReference>
<name>M1VGC3_CYAM1</name>
<dbReference type="Gramene" id="CMQ306CT">
    <property type="protein sequence ID" value="CMQ306CT"/>
    <property type="gene ID" value="CMQ306C"/>
</dbReference>
<dbReference type="GO" id="GO:0032259">
    <property type="term" value="P:methylation"/>
    <property type="evidence" value="ECO:0007669"/>
    <property type="project" value="UniProtKB-KW"/>
</dbReference>
<evidence type="ECO:0000256" key="5">
    <source>
        <dbReference type="ARBA" id="ARBA00022691"/>
    </source>
</evidence>
<evidence type="ECO:0000313" key="10">
    <source>
        <dbReference type="Proteomes" id="UP000007014"/>
    </source>
</evidence>
<dbReference type="Proteomes" id="UP000007014">
    <property type="component" value="Chromosome 17"/>
</dbReference>
<accession>M1VGC3</accession>
<evidence type="ECO:0000256" key="7">
    <source>
        <dbReference type="ARBA" id="ARBA00041867"/>
    </source>
</evidence>
<dbReference type="OrthoDB" id="419617at2759"/>
<dbReference type="Pfam" id="PF06325">
    <property type="entry name" value="PrmA"/>
    <property type="match status" value="1"/>
</dbReference>
<dbReference type="InterPro" id="IPR004498">
    <property type="entry name" value="Ribosomal_PrmA_MeTrfase"/>
</dbReference>
<evidence type="ECO:0000313" key="9">
    <source>
        <dbReference type="EMBL" id="BAM82177.1"/>
    </source>
</evidence>
<keyword evidence="10" id="KW-1185">Reference proteome</keyword>
<keyword evidence="4" id="KW-0808">Transferase</keyword>
<evidence type="ECO:0000256" key="4">
    <source>
        <dbReference type="ARBA" id="ARBA00022679"/>
    </source>
</evidence>
<reference evidence="9 10" key="2">
    <citation type="journal article" date="2007" name="BMC Biol.">
        <title>A 100%-complete sequence reveals unusually simple genomic features in the hot-spring red alga Cyanidioschyzon merolae.</title>
        <authorList>
            <person name="Nozaki H."/>
            <person name="Takano H."/>
            <person name="Misumi O."/>
            <person name="Terasawa K."/>
            <person name="Matsuzaki M."/>
            <person name="Maruyama S."/>
            <person name="Nishida K."/>
            <person name="Yagisawa F."/>
            <person name="Yoshida Y."/>
            <person name="Fujiwara T."/>
            <person name="Takio S."/>
            <person name="Tamura K."/>
            <person name="Chung S.J."/>
            <person name="Nakamura S."/>
            <person name="Kuroiwa H."/>
            <person name="Tanaka K."/>
            <person name="Sato N."/>
            <person name="Kuroiwa T."/>
        </authorList>
    </citation>
    <scope>NUCLEOTIDE SEQUENCE [LARGE SCALE GENOMIC DNA]</scope>
    <source>
        <strain evidence="9 10">10D</strain>
    </source>
</reference>
<keyword evidence="5" id="KW-0949">S-adenosyl-L-methionine</keyword>
<dbReference type="PANTHER" id="PTHR43648">
    <property type="entry name" value="ELECTRON TRANSFER FLAVOPROTEIN BETA SUBUNIT LYSINE METHYLTRANSFERASE"/>
    <property type="match status" value="1"/>
</dbReference>
<protein>
    <recommendedName>
        <fullName evidence="8">ETFB lysine methyltransferase</fullName>
    </recommendedName>
    <alternativeName>
        <fullName evidence="7">Protein N-lysine methyltransferase METTL20</fullName>
    </alternativeName>
</protein>
<dbReference type="PIRSF" id="PIRSF000401">
    <property type="entry name" value="RPL11_MTase"/>
    <property type="match status" value="1"/>
</dbReference>
<evidence type="ECO:0000256" key="1">
    <source>
        <dbReference type="ARBA" id="ARBA00009741"/>
    </source>
</evidence>
<dbReference type="STRING" id="280699.M1VGC3"/>
<dbReference type="GO" id="GO:0016279">
    <property type="term" value="F:protein-lysine N-methyltransferase activity"/>
    <property type="evidence" value="ECO:0007669"/>
    <property type="project" value="TreeGrafter"/>
</dbReference>
<dbReference type="InterPro" id="IPR029063">
    <property type="entry name" value="SAM-dependent_MTases_sf"/>
</dbReference>
<dbReference type="AlphaFoldDB" id="M1VGC3"/>
<comment type="similarity">
    <text evidence="6">Belongs to the methyltransferase superfamily. ETFBKMT family.</text>
</comment>
<gene>
    <name evidence="9" type="ORF">CYME_CMQ306C</name>
</gene>
<dbReference type="EMBL" id="AP006499">
    <property type="protein sequence ID" value="BAM82177.1"/>
    <property type="molecule type" value="Genomic_DNA"/>
</dbReference>
<dbReference type="OMA" id="WIVPEWT"/>
<keyword evidence="3 9" id="KW-0489">Methyltransferase</keyword>
<dbReference type="GeneID" id="16996222"/>
<dbReference type="CDD" id="cd02440">
    <property type="entry name" value="AdoMet_MTases"/>
    <property type="match status" value="1"/>
</dbReference>
<dbReference type="PANTHER" id="PTHR43648:SF1">
    <property type="entry name" value="ELECTRON TRANSFER FLAVOPROTEIN BETA SUBUNIT LYSINE METHYLTRANSFERASE"/>
    <property type="match status" value="1"/>
</dbReference>